<evidence type="ECO:0000313" key="2">
    <source>
        <dbReference type="Proteomes" id="UP001515480"/>
    </source>
</evidence>
<sequence length="367" mass="38420">MVLAVPPPLEGLGPRVAASARSALAAWQSELWDAAQGLRAKPELPPVHPRWMGTVAQLSTVIGGSVVLGGDDETPDVVPLSTEATPTVKMSPAGPLVRLEGPPGQSGRYVSLSVVMDSSVGIWPAVISVGNGGGVNAKQLRGKGDRLVEAQVVSHHGSRLAFRLVDTATREVISVSESAEALAAELVQGPQPVPWAVFLEGCLWGLPAVSPAPGDAPVLVDNAPHMRELAELWRLERLSQDKVPRLALIGFLAAATELPEARALANEIANNWDALTTSTKSLLDGRIHVKPGGKRELQMLTLLDVAQAMAEDDEGVFLAPTRVFDDMGATGVITVVSDASKATSDDGFGGYAFHPAAPDVAFLMSCP</sequence>
<name>A0AB34J6D1_PRYPA</name>
<keyword evidence="2" id="KW-1185">Reference proteome</keyword>
<reference evidence="1 2" key="1">
    <citation type="journal article" date="2024" name="Science">
        <title>Giant polyketide synthase enzymes in the biosynthesis of giant marine polyether toxins.</title>
        <authorList>
            <person name="Fallon T.R."/>
            <person name="Shende V.V."/>
            <person name="Wierzbicki I.H."/>
            <person name="Pendleton A.L."/>
            <person name="Watervoot N.F."/>
            <person name="Auber R.P."/>
            <person name="Gonzalez D.J."/>
            <person name="Wisecaver J.H."/>
            <person name="Moore B.S."/>
        </authorList>
    </citation>
    <scope>NUCLEOTIDE SEQUENCE [LARGE SCALE GENOMIC DNA]</scope>
    <source>
        <strain evidence="1 2">12B1</strain>
    </source>
</reference>
<comment type="caution">
    <text evidence="1">The sequence shown here is derived from an EMBL/GenBank/DDBJ whole genome shotgun (WGS) entry which is preliminary data.</text>
</comment>
<dbReference type="Proteomes" id="UP001515480">
    <property type="component" value="Unassembled WGS sequence"/>
</dbReference>
<dbReference type="EMBL" id="JBGBPQ010000012">
    <property type="protein sequence ID" value="KAL1514766.1"/>
    <property type="molecule type" value="Genomic_DNA"/>
</dbReference>
<proteinExistence type="predicted"/>
<organism evidence="1 2">
    <name type="scientific">Prymnesium parvum</name>
    <name type="common">Toxic golden alga</name>
    <dbReference type="NCBI Taxonomy" id="97485"/>
    <lineage>
        <taxon>Eukaryota</taxon>
        <taxon>Haptista</taxon>
        <taxon>Haptophyta</taxon>
        <taxon>Prymnesiophyceae</taxon>
        <taxon>Prymnesiales</taxon>
        <taxon>Prymnesiaceae</taxon>
        <taxon>Prymnesium</taxon>
    </lineage>
</organism>
<evidence type="ECO:0000313" key="1">
    <source>
        <dbReference type="EMBL" id="KAL1514766.1"/>
    </source>
</evidence>
<gene>
    <name evidence="1" type="ORF">AB1Y20_003852</name>
</gene>
<dbReference type="AlphaFoldDB" id="A0AB34J6D1"/>
<accession>A0AB34J6D1</accession>
<protein>
    <submittedName>
        <fullName evidence="1">Uncharacterized protein</fullName>
    </submittedName>
</protein>